<proteinExistence type="predicted"/>
<evidence type="ECO:0000313" key="1">
    <source>
        <dbReference type="EMBL" id="ATA67567.1"/>
    </source>
</evidence>
<accession>A0A250E765</accession>
<evidence type="ECO:0000313" key="2">
    <source>
        <dbReference type="Proteomes" id="UP000242855"/>
    </source>
</evidence>
<reference evidence="1 2" key="1">
    <citation type="journal article" date="2017" name="Genome Announc.">
        <title>Twelve Complete Reference Genomes of Clinical Isolates in the Capnocytophaga Genus.</title>
        <authorList>
            <person name="Villarma A."/>
            <person name="Gulvik C.A."/>
            <person name="Rowe L.A."/>
            <person name="Sheth M."/>
            <person name="Juieng P."/>
            <person name="Nicholson A.C."/>
            <person name="Loparev V.N."/>
            <person name="McQuiston J.R."/>
        </authorList>
    </citation>
    <scope>NUCLEOTIDE SEQUENCE [LARGE SCALE GENOMIC DNA]</scope>
    <source>
        <strain evidence="1 2">G7591</strain>
    </source>
</reference>
<dbReference type="AlphaFoldDB" id="A0A250E765"/>
<protein>
    <submittedName>
        <fullName evidence="1">Uncharacterized protein</fullName>
    </submittedName>
</protein>
<name>A0A250E765_9FLAO</name>
<organism evidence="1 2">
    <name type="scientific">Capnocytophaga cynodegmi</name>
    <dbReference type="NCBI Taxonomy" id="28189"/>
    <lineage>
        <taxon>Bacteria</taxon>
        <taxon>Pseudomonadati</taxon>
        <taxon>Bacteroidota</taxon>
        <taxon>Flavobacteriia</taxon>
        <taxon>Flavobacteriales</taxon>
        <taxon>Flavobacteriaceae</taxon>
        <taxon>Capnocytophaga</taxon>
    </lineage>
</organism>
<dbReference type="Proteomes" id="UP000242855">
    <property type="component" value="Chromosome"/>
</dbReference>
<dbReference type="EMBL" id="CP022378">
    <property type="protein sequence ID" value="ATA67567.1"/>
    <property type="molecule type" value="Genomic_DNA"/>
</dbReference>
<dbReference type="KEGG" id="ccyn:CGC48_02320"/>
<gene>
    <name evidence="1" type="ORF">CGC48_02320</name>
</gene>
<sequence>MSLTPLQGHWRETPIQLWRNKRREWERYSQKHLKDSLYLDFMNWVEKTNLLDLDKLNLD</sequence>